<organism evidence="2">
    <name type="scientific">Ooceraea biroi</name>
    <name type="common">Clonal raider ant</name>
    <name type="synonym">Cerapachys biroi</name>
    <dbReference type="NCBI Taxonomy" id="2015173"/>
    <lineage>
        <taxon>Eukaryota</taxon>
        <taxon>Metazoa</taxon>
        <taxon>Ecdysozoa</taxon>
        <taxon>Arthropoda</taxon>
        <taxon>Hexapoda</taxon>
        <taxon>Insecta</taxon>
        <taxon>Pterygota</taxon>
        <taxon>Neoptera</taxon>
        <taxon>Endopterygota</taxon>
        <taxon>Hymenoptera</taxon>
        <taxon>Apocrita</taxon>
        <taxon>Aculeata</taxon>
        <taxon>Formicoidea</taxon>
        <taxon>Formicidae</taxon>
        <taxon>Dorylinae</taxon>
        <taxon>Ooceraea</taxon>
    </lineage>
</organism>
<gene>
    <name evidence="2" type="ORF">DMN91_012189</name>
</gene>
<protein>
    <submittedName>
        <fullName evidence="2">Uncharacterized protein</fullName>
    </submittedName>
</protein>
<evidence type="ECO:0000256" key="1">
    <source>
        <dbReference type="SAM" id="MobiDB-lite"/>
    </source>
</evidence>
<evidence type="ECO:0000313" key="2">
    <source>
        <dbReference type="EMBL" id="RLU15195.1"/>
    </source>
</evidence>
<dbReference type="EMBL" id="QOIP01000013">
    <property type="protein sequence ID" value="RLU15195.1"/>
    <property type="molecule type" value="Genomic_DNA"/>
</dbReference>
<accession>A0A3L8D411</accession>
<comment type="caution">
    <text evidence="2">The sequence shown here is derived from an EMBL/GenBank/DDBJ whole genome shotgun (WGS) entry which is preliminary data.</text>
</comment>
<dbReference type="AlphaFoldDB" id="A0A3L8D411"/>
<reference evidence="2" key="2">
    <citation type="submission" date="2018-07" db="EMBL/GenBank/DDBJ databases">
        <authorList>
            <person name="Mckenzie S.K."/>
            <person name="Kronauer D.J.C."/>
        </authorList>
    </citation>
    <scope>NUCLEOTIDE SEQUENCE</scope>
    <source>
        <strain evidence="2">Clonal line C1</strain>
    </source>
</reference>
<proteinExistence type="predicted"/>
<dbReference type="Proteomes" id="UP000279307">
    <property type="component" value="Chromosome 13"/>
</dbReference>
<name>A0A3L8D411_OOCBI</name>
<sequence length="158" mass="17926">MIGIDSEIITHSHTCMYMSVCVYIYFVLAYKGHESMILGAASTLSNENVQRATNVDNVEGASGVQDVQDLREAFENLREARSFSHDALNYSAPGGPPSPPRINQSSLREGCREDQQQRQRRRRRRWKLDSCFRCTSATGDEARSSRCNQPRIDCHEII</sequence>
<reference evidence="2" key="1">
    <citation type="journal article" date="2018" name="Genome Res.">
        <title>The genomic architecture and molecular evolution of ant odorant receptors.</title>
        <authorList>
            <person name="McKenzie S.K."/>
            <person name="Kronauer D.J.C."/>
        </authorList>
    </citation>
    <scope>NUCLEOTIDE SEQUENCE [LARGE SCALE GENOMIC DNA]</scope>
    <source>
        <strain evidence="2">Clonal line C1</strain>
    </source>
</reference>
<dbReference type="OrthoDB" id="5599753at2759"/>
<feature type="region of interest" description="Disordered" evidence="1">
    <location>
        <begin position="85"/>
        <end position="122"/>
    </location>
</feature>